<feature type="compositionally biased region" description="Basic and acidic residues" evidence="1">
    <location>
        <begin position="1"/>
        <end position="13"/>
    </location>
</feature>
<evidence type="ECO:0000256" key="1">
    <source>
        <dbReference type="SAM" id="MobiDB-lite"/>
    </source>
</evidence>
<dbReference type="AlphaFoldDB" id="L8G5R8"/>
<name>L8G5R8_PSED2</name>
<proteinExistence type="predicted"/>
<protein>
    <submittedName>
        <fullName evidence="2">Uncharacterized protein</fullName>
    </submittedName>
</protein>
<sequence length="206" mass="23557">MAGKRKADDEKSTNKHTKRVEKRRNDMSEPERKIDNAKRADTAATAYAVKKLRGTQQFKDLNPTEQEERVKAKRDEVRIKRVRDGIHASIVEQNLGIGEGGGAYALWDDGNMAWETEEEVDEVTQEAMWREDEKANGYRKVDLENAQLKVEGQADATTKKFEGLGFSIWRRKWRAAYKSTLRLMKKVNTDPDFISNLPPAIDTETG</sequence>
<dbReference type="EMBL" id="GL573613">
    <property type="protein sequence ID" value="ELR08164.1"/>
    <property type="molecule type" value="Genomic_DNA"/>
</dbReference>
<feature type="compositionally biased region" description="Basic and acidic residues" evidence="1">
    <location>
        <begin position="23"/>
        <end position="40"/>
    </location>
</feature>
<evidence type="ECO:0000313" key="2">
    <source>
        <dbReference type="EMBL" id="ELR08164.1"/>
    </source>
</evidence>
<dbReference type="HOGENOM" id="CLU_104299_0_0_1"/>
<dbReference type="VEuPathDB" id="FungiDB:GMDG_08614"/>
<accession>L8G5R8</accession>
<dbReference type="Proteomes" id="UP000011064">
    <property type="component" value="Unassembled WGS sequence"/>
</dbReference>
<evidence type="ECO:0000313" key="3">
    <source>
        <dbReference type="Proteomes" id="UP000011064"/>
    </source>
</evidence>
<feature type="region of interest" description="Disordered" evidence="1">
    <location>
        <begin position="1"/>
        <end position="40"/>
    </location>
</feature>
<organism evidence="2 3">
    <name type="scientific">Pseudogymnoascus destructans (strain ATCC MYA-4855 / 20631-21)</name>
    <name type="common">Bat white-nose syndrome fungus</name>
    <name type="synonym">Geomyces destructans</name>
    <dbReference type="NCBI Taxonomy" id="658429"/>
    <lineage>
        <taxon>Eukaryota</taxon>
        <taxon>Fungi</taxon>
        <taxon>Dikarya</taxon>
        <taxon>Ascomycota</taxon>
        <taxon>Pezizomycotina</taxon>
        <taxon>Leotiomycetes</taxon>
        <taxon>Thelebolales</taxon>
        <taxon>Thelebolaceae</taxon>
        <taxon>Pseudogymnoascus</taxon>
    </lineage>
</organism>
<gene>
    <name evidence="2" type="ORF">GMDG_08614</name>
</gene>
<dbReference type="InParanoid" id="L8G5R8"/>
<reference evidence="3" key="1">
    <citation type="submission" date="2010-09" db="EMBL/GenBank/DDBJ databases">
        <title>The genome sequence of Geomyces destructans 20631-21.</title>
        <authorList>
            <consortium name="The Broad Institute Genome Sequencing Platform"/>
            <person name="Cuomo C.A."/>
            <person name="Blehert D.S."/>
            <person name="Lorch J.M."/>
            <person name="Young S.K."/>
            <person name="Zeng Q."/>
            <person name="Gargeya S."/>
            <person name="Fitzgerald M."/>
            <person name="Haas B."/>
            <person name="Abouelleil A."/>
            <person name="Alvarado L."/>
            <person name="Arachchi H.M."/>
            <person name="Berlin A."/>
            <person name="Brown A."/>
            <person name="Chapman S.B."/>
            <person name="Chen Z."/>
            <person name="Dunbar C."/>
            <person name="Freedman E."/>
            <person name="Gearin G."/>
            <person name="Gellesch M."/>
            <person name="Goldberg J."/>
            <person name="Griggs A."/>
            <person name="Gujja S."/>
            <person name="Heiman D."/>
            <person name="Howarth C."/>
            <person name="Larson L."/>
            <person name="Lui A."/>
            <person name="MacDonald P.J.P."/>
            <person name="Montmayeur A."/>
            <person name="Murphy C."/>
            <person name="Neiman D."/>
            <person name="Pearson M."/>
            <person name="Priest M."/>
            <person name="Roberts A."/>
            <person name="Saif S."/>
            <person name="Shea T."/>
            <person name="Shenoy N."/>
            <person name="Sisk P."/>
            <person name="Stolte C."/>
            <person name="Sykes S."/>
            <person name="Wortman J."/>
            <person name="Nusbaum C."/>
            <person name="Birren B."/>
        </authorList>
    </citation>
    <scope>NUCLEOTIDE SEQUENCE [LARGE SCALE GENOMIC DNA]</scope>
    <source>
        <strain evidence="3">ATCC MYA-4855 / 20631-21</strain>
    </source>
</reference>
<keyword evidence="3" id="KW-1185">Reference proteome</keyword>